<dbReference type="AlphaFoldDB" id="A0A2U1JVR5"/>
<gene>
    <name evidence="3" type="ORF">DCC39_13790</name>
</gene>
<keyword evidence="2" id="KW-0472">Membrane</keyword>
<sequence length="315" mass="36727">MRYKEKNNDKKQTALDNKRKERNFLIFWIIIGLFALLLLWKIAITPFEIDFSILLTFLLALFTIGISLLFYIKVNQTLRSVKQLLDSHPVEPVEKQLLDSHPVEPVEKQAKAATSEVEMETKDDMANESVNDEGLDEFETTMSNDVQVEDSLNDEEPEEVHKYTINEATARIEAEEKTLKLKEEERNQLLEKLLHKADLDDEEKQMYITQLEKVNYDLFNLRSNLNQLRKKINSSLSEMFVLEKTKQVRDVVEKLGPEFVSSGSFADINSRFQVLKDELPESVIDLLRSNEYIDSNNNLNRKGYREFLKSAKKML</sequence>
<evidence type="ECO:0000313" key="3">
    <source>
        <dbReference type="EMBL" id="PWA09034.1"/>
    </source>
</evidence>
<dbReference type="OrthoDB" id="2966977at2"/>
<name>A0A2U1JVR5_9BACI</name>
<organism evidence="3 4">
    <name type="scientific">Pueribacillus theae</name>
    <dbReference type="NCBI Taxonomy" id="2171751"/>
    <lineage>
        <taxon>Bacteria</taxon>
        <taxon>Bacillati</taxon>
        <taxon>Bacillota</taxon>
        <taxon>Bacilli</taxon>
        <taxon>Bacillales</taxon>
        <taxon>Bacillaceae</taxon>
        <taxon>Pueribacillus</taxon>
    </lineage>
</organism>
<keyword evidence="1" id="KW-0175">Coiled coil</keyword>
<keyword evidence="2" id="KW-1133">Transmembrane helix</keyword>
<feature type="transmembrane region" description="Helical" evidence="2">
    <location>
        <begin position="49"/>
        <end position="72"/>
    </location>
</feature>
<feature type="transmembrane region" description="Helical" evidence="2">
    <location>
        <begin position="24"/>
        <end position="43"/>
    </location>
</feature>
<dbReference type="RefSeq" id="WP_116555482.1">
    <property type="nucleotide sequence ID" value="NZ_QCZG01000032.1"/>
</dbReference>
<keyword evidence="4" id="KW-1185">Reference proteome</keyword>
<protein>
    <submittedName>
        <fullName evidence="3">Uncharacterized protein</fullName>
    </submittedName>
</protein>
<dbReference type="EMBL" id="QCZG01000032">
    <property type="protein sequence ID" value="PWA09034.1"/>
    <property type="molecule type" value="Genomic_DNA"/>
</dbReference>
<accession>A0A2U1JVR5</accession>
<reference evidence="3 4" key="1">
    <citation type="submission" date="2018-04" db="EMBL/GenBank/DDBJ databases">
        <title>Camelliibacillus theae gen. nov., sp. nov., isolated from Pu'er tea.</title>
        <authorList>
            <person name="Niu L."/>
        </authorList>
    </citation>
    <scope>NUCLEOTIDE SEQUENCE [LARGE SCALE GENOMIC DNA]</scope>
    <source>
        <strain evidence="3 4">T8</strain>
    </source>
</reference>
<evidence type="ECO:0000256" key="1">
    <source>
        <dbReference type="SAM" id="Coils"/>
    </source>
</evidence>
<keyword evidence="2" id="KW-0812">Transmembrane</keyword>
<feature type="coiled-coil region" evidence="1">
    <location>
        <begin position="165"/>
        <end position="238"/>
    </location>
</feature>
<evidence type="ECO:0000313" key="4">
    <source>
        <dbReference type="Proteomes" id="UP000245998"/>
    </source>
</evidence>
<comment type="caution">
    <text evidence="3">The sequence shown here is derived from an EMBL/GenBank/DDBJ whole genome shotgun (WGS) entry which is preliminary data.</text>
</comment>
<dbReference type="Proteomes" id="UP000245998">
    <property type="component" value="Unassembled WGS sequence"/>
</dbReference>
<proteinExistence type="predicted"/>
<evidence type="ECO:0000256" key="2">
    <source>
        <dbReference type="SAM" id="Phobius"/>
    </source>
</evidence>